<accession>A0ABN2YGC9</accession>
<feature type="compositionally biased region" description="Low complexity" evidence="1">
    <location>
        <begin position="179"/>
        <end position="211"/>
    </location>
</feature>
<evidence type="ECO:0000256" key="1">
    <source>
        <dbReference type="SAM" id="MobiDB-lite"/>
    </source>
</evidence>
<feature type="region of interest" description="Disordered" evidence="1">
    <location>
        <begin position="133"/>
        <end position="211"/>
    </location>
</feature>
<proteinExistence type="predicted"/>
<keyword evidence="3" id="KW-1185">Reference proteome</keyword>
<comment type="caution">
    <text evidence="2">The sequence shown here is derived from an EMBL/GenBank/DDBJ whole genome shotgun (WGS) entry which is preliminary data.</text>
</comment>
<dbReference type="RefSeq" id="WP_344304185.1">
    <property type="nucleotide sequence ID" value="NZ_BAAAQQ010000012.1"/>
</dbReference>
<evidence type="ECO:0000313" key="2">
    <source>
        <dbReference type="EMBL" id="GAA2127019.1"/>
    </source>
</evidence>
<evidence type="ECO:0000313" key="3">
    <source>
        <dbReference type="Proteomes" id="UP001500575"/>
    </source>
</evidence>
<dbReference type="EMBL" id="BAAAQQ010000012">
    <property type="protein sequence ID" value="GAA2127019.1"/>
    <property type="molecule type" value="Genomic_DNA"/>
</dbReference>
<gene>
    <name evidence="2" type="ORF">GCM10009843_26010</name>
</gene>
<name>A0ABN2YGC9_9ACTN</name>
<organism evidence="2 3">
    <name type="scientific">Nocardioides bigeumensis</name>
    <dbReference type="NCBI Taxonomy" id="433657"/>
    <lineage>
        <taxon>Bacteria</taxon>
        <taxon>Bacillati</taxon>
        <taxon>Actinomycetota</taxon>
        <taxon>Actinomycetes</taxon>
        <taxon>Propionibacteriales</taxon>
        <taxon>Nocardioidaceae</taxon>
        <taxon>Nocardioides</taxon>
    </lineage>
</organism>
<evidence type="ECO:0008006" key="4">
    <source>
        <dbReference type="Google" id="ProtNLM"/>
    </source>
</evidence>
<sequence length="211" mass="22232">MATRIPTLKIDTKRVHVLQSVAEKPFYATVGVTDLAVEAVRDYVSEVQRSVASIDLQPRTLRDSAVTVVTTRVAGLQGEARKAPARVQNLVDDNVALLEGTYGDLVKRGESLVGRIRRQKSTQDTVKSAETTVAKAKTTKTQTTKSAKATTKTATKAAQSATKATAKKTTTTAKKRSTAPRSSAKATTTAARKTASSATKAVADAASKAGD</sequence>
<protein>
    <recommendedName>
        <fullName evidence="4">Phasin domain-containing protein</fullName>
    </recommendedName>
</protein>
<dbReference type="Proteomes" id="UP001500575">
    <property type="component" value="Unassembled WGS sequence"/>
</dbReference>
<feature type="compositionally biased region" description="Low complexity" evidence="1">
    <location>
        <begin position="133"/>
        <end position="172"/>
    </location>
</feature>
<reference evidence="2 3" key="1">
    <citation type="journal article" date="2019" name="Int. J. Syst. Evol. Microbiol.">
        <title>The Global Catalogue of Microorganisms (GCM) 10K type strain sequencing project: providing services to taxonomists for standard genome sequencing and annotation.</title>
        <authorList>
            <consortium name="The Broad Institute Genomics Platform"/>
            <consortium name="The Broad Institute Genome Sequencing Center for Infectious Disease"/>
            <person name="Wu L."/>
            <person name="Ma J."/>
        </authorList>
    </citation>
    <scope>NUCLEOTIDE SEQUENCE [LARGE SCALE GENOMIC DNA]</scope>
    <source>
        <strain evidence="2 3">JCM 16021</strain>
    </source>
</reference>
<dbReference type="PRINTS" id="PR00833">
    <property type="entry name" value="POAALLERGEN"/>
</dbReference>